<evidence type="ECO:0000313" key="2">
    <source>
        <dbReference type="Proteomes" id="UP000315366"/>
    </source>
</evidence>
<evidence type="ECO:0000313" key="1">
    <source>
        <dbReference type="EMBL" id="TPD50993.1"/>
    </source>
</evidence>
<organism evidence="1 2">
    <name type="scientific">Mycobacterium orygis</name>
    <dbReference type="NCBI Taxonomy" id="1305738"/>
    <lineage>
        <taxon>Bacteria</taxon>
        <taxon>Bacillati</taxon>
        <taxon>Actinomycetota</taxon>
        <taxon>Actinomycetes</taxon>
        <taxon>Mycobacteriales</taxon>
        <taxon>Mycobacteriaceae</taxon>
        <taxon>Mycobacterium</taxon>
        <taxon>Mycobacterium tuberculosis complex</taxon>
    </lineage>
</organism>
<accession>A0ACD3TQ84</accession>
<dbReference type="EMBL" id="VDER01000018">
    <property type="protein sequence ID" value="TPD50993.1"/>
    <property type="molecule type" value="Genomic_DNA"/>
</dbReference>
<dbReference type="Proteomes" id="UP000315366">
    <property type="component" value="Unassembled WGS sequence"/>
</dbReference>
<protein>
    <submittedName>
        <fullName evidence="1">Uncharacterized protein</fullName>
    </submittedName>
</protein>
<proteinExistence type="predicted"/>
<sequence length="143" mass="14730">MLAQYGPTGVGFAADSLTATPSLRAAADSCACAAVVAGEGVTADGGGSWTRKLTGIDFPGMSWSDVIARVAFGVLSPVGCSCPAPDADELRCAHTGWFGVTLVATRPPRQSRADARPRRPRRLRRWTGSTSAGPPASECAPAR</sequence>
<keyword evidence="2" id="KW-1185">Reference proteome</keyword>
<reference evidence="1" key="1">
    <citation type="submission" date="2019-05" db="EMBL/GenBank/DDBJ databases">
        <title>Whole genome sequence of Mycobacterium orygis isolated from a cattle in Chennai, India.</title>
        <authorList>
            <person name="Refaya A.K."/>
            <person name="Kumar N."/>
            <person name="Veerasamy M."/>
            <person name="Raj D."/>
            <person name="Balaji S."/>
            <person name="Peacock S.J."/>
            <person name="Palaniyandi K."/>
        </authorList>
    </citation>
    <scope>NUCLEOTIDE SEQUENCE</scope>
    <source>
        <strain evidence="1">NIRTAH144</strain>
    </source>
</reference>
<name>A0ACD3TQ84_9MYCO</name>
<comment type="caution">
    <text evidence="1">The sequence shown here is derived from an EMBL/GenBank/DDBJ whole genome shotgun (WGS) entry which is preliminary data.</text>
</comment>
<gene>
    <name evidence="1" type="ORF">FHI80_12340</name>
</gene>